<evidence type="ECO:0000256" key="7">
    <source>
        <dbReference type="ARBA" id="ARBA00017684"/>
    </source>
</evidence>
<dbReference type="CDD" id="cd08195">
    <property type="entry name" value="DHQS"/>
    <property type="match status" value="1"/>
</dbReference>
<comment type="pathway">
    <text evidence="4 17">Metabolic intermediate biosynthesis; chorismate biosynthesis; chorismate from D-erythrose 4-phosphate and phosphoenolpyruvate: step 2/7.</text>
</comment>
<dbReference type="GO" id="GO:0046872">
    <property type="term" value="F:metal ion binding"/>
    <property type="evidence" value="ECO:0007669"/>
    <property type="project" value="UniProtKB-KW"/>
</dbReference>
<keyword evidence="15 17" id="KW-0456">Lyase</keyword>
<dbReference type="InterPro" id="IPR030960">
    <property type="entry name" value="DHQS/DOIS_N"/>
</dbReference>
<comment type="cofactor">
    <cofactor evidence="17">
        <name>Co(2+)</name>
        <dbReference type="ChEBI" id="CHEBI:48828"/>
    </cofactor>
    <cofactor evidence="17">
        <name>Zn(2+)</name>
        <dbReference type="ChEBI" id="CHEBI:29105"/>
    </cofactor>
    <text evidence="17">Binds 1 divalent metal cation per subunit. Can use either Co(2+) or Zn(2+).</text>
</comment>
<keyword evidence="9 17" id="KW-0028">Amino-acid biosynthesis</keyword>
<evidence type="ECO:0000313" key="21">
    <source>
        <dbReference type="Proteomes" id="UP001156102"/>
    </source>
</evidence>
<feature type="domain" description="3-dehydroquinate synthase N-terminal" evidence="18">
    <location>
        <begin position="67"/>
        <end position="177"/>
    </location>
</feature>
<dbReference type="GO" id="GO:0005737">
    <property type="term" value="C:cytoplasm"/>
    <property type="evidence" value="ECO:0007669"/>
    <property type="project" value="UniProtKB-SubCell"/>
</dbReference>
<dbReference type="RefSeq" id="WP_254758674.1">
    <property type="nucleotide sequence ID" value="NZ_JANCLT010000004.1"/>
</dbReference>
<dbReference type="GO" id="GO:0003856">
    <property type="term" value="F:3-dehydroquinate synthase activity"/>
    <property type="evidence" value="ECO:0007669"/>
    <property type="project" value="UniProtKB-UniRule"/>
</dbReference>
<keyword evidence="8 17" id="KW-0963">Cytoplasm</keyword>
<dbReference type="InterPro" id="IPR030963">
    <property type="entry name" value="DHQ_synth_fam"/>
</dbReference>
<keyword evidence="14 17" id="KW-0057">Aromatic amino acid biosynthesis</keyword>
<keyword evidence="10 17" id="KW-0479">Metal-binding</keyword>
<dbReference type="FunFam" id="3.40.50.1970:FF:000001">
    <property type="entry name" value="3-dehydroquinate synthase"/>
    <property type="match status" value="1"/>
</dbReference>
<keyword evidence="16 17" id="KW-0170">Cobalt</keyword>
<comment type="cofactor">
    <cofactor evidence="2 17">
        <name>NAD(+)</name>
        <dbReference type="ChEBI" id="CHEBI:57540"/>
    </cofactor>
</comment>
<evidence type="ECO:0000256" key="5">
    <source>
        <dbReference type="ARBA" id="ARBA00005412"/>
    </source>
</evidence>
<organism evidence="20 21">
    <name type="scientific">Ectobacillus ponti</name>
    <dbReference type="NCBI Taxonomy" id="2961894"/>
    <lineage>
        <taxon>Bacteria</taxon>
        <taxon>Bacillati</taxon>
        <taxon>Bacillota</taxon>
        <taxon>Bacilli</taxon>
        <taxon>Bacillales</taxon>
        <taxon>Bacillaceae</taxon>
        <taxon>Ectobacillus</taxon>
    </lineage>
</organism>
<sequence>MEVVHIETTSKRYPLYLGEAVLTELSSVLAALKPAVSKVLIICDETVAGLFLEQVQESLQQEAHVHVVPSGEQEKSFANYYAAQTSALEAGLDRRSVIIAFGGGMVGDLAGFVAATYMRGIRFIQLPTTLLAHDSAVGGKVAINHPLGKNMIGAFHQPEAVLYHTPFLRTLPEKELRSGYAEMMKHALIWDADFYTWLRDQVRILSDLQGEVLQTALKRAIGVKAAVVAEDEHETGIRAYLNFGHTLGHALETACGYGKLTHGDAVAAGMRFAILLSETVYGKSLGYQELSDWFFSYGYPPCPALDAAELLQLMKKDKKAAGGTVHMVLMPEIGRVETMSVSDELIVQVLRQFQEQEGLR</sequence>
<dbReference type="Pfam" id="PF24621">
    <property type="entry name" value="DHQS_C"/>
    <property type="match status" value="1"/>
</dbReference>
<evidence type="ECO:0000259" key="19">
    <source>
        <dbReference type="Pfam" id="PF24621"/>
    </source>
</evidence>
<evidence type="ECO:0000256" key="16">
    <source>
        <dbReference type="ARBA" id="ARBA00023285"/>
    </source>
</evidence>
<reference evidence="20" key="1">
    <citation type="submission" date="2022-07" db="EMBL/GenBank/DDBJ databases">
        <authorList>
            <person name="Li W.-J."/>
            <person name="Deng Q.-Q."/>
        </authorList>
    </citation>
    <scope>NUCLEOTIDE SEQUENCE</scope>
    <source>
        <strain evidence="20">SYSU M60031</strain>
    </source>
</reference>
<evidence type="ECO:0000259" key="18">
    <source>
        <dbReference type="Pfam" id="PF01761"/>
    </source>
</evidence>
<dbReference type="InterPro" id="IPR050071">
    <property type="entry name" value="Dehydroquinate_synthase"/>
</dbReference>
<comment type="similarity">
    <text evidence="5 17">Belongs to the sugar phosphate cyclases superfamily. Dehydroquinate synthase family.</text>
</comment>
<feature type="domain" description="3-dehydroquinate synthase C-terminal" evidence="19">
    <location>
        <begin position="179"/>
        <end position="320"/>
    </location>
</feature>
<dbReference type="SUPFAM" id="SSF56796">
    <property type="entry name" value="Dehydroquinate synthase-like"/>
    <property type="match status" value="1"/>
</dbReference>
<comment type="caution">
    <text evidence="20">The sequence shown here is derived from an EMBL/GenBank/DDBJ whole genome shotgun (WGS) entry which is preliminary data.</text>
</comment>
<accession>A0AA42BSS6</accession>
<dbReference type="PIRSF" id="PIRSF001455">
    <property type="entry name" value="DHQ_synth"/>
    <property type="match status" value="1"/>
</dbReference>
<evidence type="ECO:0000256" key="15">
    <source>
        <dbReference type="ARBA" id="ARBA00023239"/>
    </source>
</evidence>
<evidence type="ECO:0000256" key="10">
    <source>
        <dbReference type="ARBA" id="ARBA00022723"/>
    </source>
</evidence>
<dbReference type="PANTHER" id="PTHR43622:SF7">
    <property type="entry name" value="3-DEHYDROQUINATE SYNTHASE, CHLOROPLASTIC"/>
    <property type="match status" value="1"/>
</dbReference>
<dbReference type="NCBIfam" id="TIGR01357">
    <property type="entry name" value="aroB"/>
    <property type="match status" value="1"/>
</dbReference>
<comment type="subcellular location">
    <subcellularLocation>
        <location evidence="3 17">Cytoplasm</location>
    </subcellularLocation>
</comment>
<name>A0AA42BSS6_9BACI</name>
<feature type="binding site" evidence="17">
    <location>
        <begin position="167"/>
        <end position="170"/>
    </location>
    <ligand>
        <name>NAD(+)</name>
        <dbReference type="ChEBI" id="CHEBI:57540"/>
    </ligand>
</feature>
<dbReference type="GO" id="GO:0009073">
    <property type="term" value="P:aromatic amino acid family biosynthetic process"/>
    <property type="evidence" value="ECO:0007669"/>
    <property type="project" value="UniProtKB-KW"/>
</dbReference>
<evidence type="ECO:0000256" key="13">
    <source>
        <dbReference type="ARBA" id="ARBA00023027"/>
    </source>
</evidence>
<dbReference type="PANTHER" id="PTHR43622">
    <property type="entry name" value="3-DEHYDROQUINATE SYNTHASE"/>
    <property type="match status" value="1"/>
</dbReference>
<evidence type="ECO:0000256" key="3">
    <source>
        <dbReference type="ARBA" id="ARBA00004496"/>
    </source>
</evidence>
<evidence type="ECO:0000256" key="6">
    <source>
        <dbReference type="ARBA" id="ARBA00013031"/>
    </source>
</evidence>
<dbReference type="InterPro" id="IPR056179">
    <property type="entry name" value="DHQS_C"/>
</dbReference>
<feature type="binding site" evidence="17">
    <location>
        <begin position="128"/>
        <end position="129"/>
    </location>
    <ligand>
        <name>NAD(+)</name>
        <dbReference type="ChEBI" id="CHEBI:57540"/>
    </ligand>
</feature>
<feature type="binding site" evidence="17">
    <location>
        <position position="182"/>
    </location>
    <ligand>
        <name>Zn(2+)</name>
        <dbReference type="ChEBI" id="CHEBI:29105"/>
    </ligand>
</feature>
<dbReference type="GO" id="GO:0009423">
    <property type="term" value="P:chorismate biosynthetic process"/>
    <property type="evidence" value="ECO:0007669"/>
    <property type="project" value="UniProtKB-UniRule"/>
</dbReference>
<keyword evidence="12 17" id="KW-0862">Zinc</keyword>
<feature type="binding site" evidence="17">
    <location>
        <position position="149"/>
    </location>
    <ligand>
        <name>NAD(+)</name>
        <dbReference type="ChEBI" id="CHEBI:57540"/>
    </ligand>
</feature>
<dbReference type="EMBL" id="JANCLT010000004">
    <property type="protein sequence ID" value="MCP8968758.1"/>
    <property type="molecule type" value="Genomic_DNA"/>
</dbReference>
<feature type="binding site" evidence="17">
    <location>
        <position position="245"/>
    </location>
    <ligand>
        <name>Zn(2+)</name>
        <dbReference type="ChEBI" id="CHEBI:29105"/>
    </ligand>
</feature>
<evidence type="ECO:0000256" key="14">
    <source>
        <dbReference type="ARBA" id="ARBA00023141"/>
    </source>
</evidence>
<evidence type="ECO:0000256" key="17">
    <source>
        <dbReference type="HAMAP-Rule" id="MF_00110"/>
    </source>
</evidence>
<dbReference type="Gene3D" id="3.40.50.1970">
    <property type="match status" value="1"/>
</dbReference>
<dbReference type="Gene3D" id="1.20.1090.10">
    <property type="entry name" value="Dehydroquinate synthase-like - alpha domain"/>
    <property type="match status" value="1"/>
</dbReference>
<dbReference type="Proteomes" id="UP001156102">
    <property type="component" value="Unassembled WGS sequence"/>
</dbReference>
<keyword evidence="11 17" id="KW-0547">Nucleotide-binding</keyword>
<evidence type="ECO:0000256" key="11">
    <source>
        <dbReference type="ARBA" id="ARBA00022741"/>
    </source>
</evidence>
<dbReference type="HAMAP" id="MF_00110">
    <property type="entry name" value="DHQ_synthase"/>
    <property type="match status" value="1"/>
</dbReference>
<evidence type="ECO:0000256" key="1">
    <source>
        <dbReference type="ARBA" id="ARBA00001393"/>
    </source>
</evidence>
<dbReference type="GO" id="GO:0000166">
    <property type="term" value="F:nucleotide binding"/>
    <property type="evidence" value="ECO:0007669"/>
    <property type="project" value="UniProtKB-KW"/>
</dbReference>
<dbReference type="EC" id="4.2.3.4" evidence="6 17"/>
<evidence type="ECO:0000256" key="8">
    <source>
        <dbReference type="ARBA" id="ARBA00022490"/>
    </source>
</evidence>
<proteinExistence type="inferred from homology"/>
<evidence type="ECO:0000313" key="20">
    <source>
        <dbReference type="EMBL" id="MCP8968758.1"/>
    </source>
</evidence>
<feature type="binding site" evidence="17">
    <location>
        <begin position="70"/>
        <end position="75"/>
    </location>
    <ligand>
        <name>NAD(+)</name>
        <dbReference type="ChEBI" id="CHEBI:57540"/>
    </ligand>
</feature>
<dbReference type="Pfam" id="PF01761">
    <property type="entry name" value="DHQ_synthase"/>
    <property type="match status" value="1"/>
</dbReference>
<evidence type="ECO:0000256" key="4">
    <source>
        <dbReference type="ARBA" id="ARBA00004661"/>
    </source>
</evidence>
<keyword evidence="21" id="KW-1185">Reference proteome</keyword>
<evidence type="ECO:0000256" key="2">
    <source>
        <dbReference type="ARBA" id="ARBA00001911"/>
    </source>
</evidence>
<evidence type="ECO:0000256" key="12">
    <source>
        <dbReference type="ARBA" id="ARBA00022833"/>
    </source>
</evidence>
<feature type="binding site" evidence="17">
    <location>
        <position position="140"/>
    </location>
    <ligand>
        <name>NAD(+)</name>
        <dbReference type="ChEBI" id="CHEBI:57540"/>
    </ligand>
</feature>
<gene>
    <name evidence="17 20" type="primary">aroB</name>
    <name evidence="20" type="ORF">NK662_09425</name>
</gene>
<dbReference type="GO" id="GO:0008652">
    <property type="term" value="P:amino acid biosynthetic process"/>
    <property type="evidence" value="ECO:0007669"/>
    <property type="project" value="UniProtKB-KW"/>
</dbReference>
<dbReference type="InterPro" id="IPR016037">
    <property type="entry name" value="DHQ_synth_AroB"/>
</dbReference>
<feature type="binding site" evidence="17">
    <location>
        <position position="262"/>
    </location>
    <ligand>
        <name>Zn(2+)</name>
        <dbReference type="ChEBI" id="CHEBI:29105"/>
    </ligand>
</feature>
<keyword evidence="13 17" id="KW-0520">NAD</keyword>
<comment type="caution">
    <text evidence="17">Lacks conserved residue(s) required for the propagation of feature annotation.</text>
</comment>
<comment type="function">
    <text evidence="17">Catalyzes the conversion of 3-deoxy-D-arabino-heptulosonate 7-phosphate (DAHP) to dehydroquinate (DHQ).</text>
</comment>
<comment type="catalytic activity">
    <reaction evidence="1 17">
        <text>7-phospho-2-dehydro-3-deoxy-D-arabino-heptonate = 3-dehydroquinate + phosphate</text>
        <dbReference type="Rhea" id="RHEA:21968"/>
        <dbReference type="ChEBI" id="CHEBI:32364"/>
        <dbReference type="ChEBI" id="CHEBI:43474"/>
        <dbReference type="ChEBI" id="CHEBI:58394"/>
        <dbReference type="EC" id="4.2.3.4"/>
    </reaction>
</comment>
<dbReference type="AlphaFoldDB" id="A0AA42BSS6"/>
<evidence type="ECO:0000256" key="9">
    <source>
        <dbReference type="ARBA" id="ARBA00022605"/>
    </source>
</evidence>
<protein>
    <recommendedName>
        <fullName evidence="7 17">3-dehydroquinate synthase</fullName>
        <shortName evidence="17">DHQS</shortName>
        <ecNumber evidence="6 17">4.2.3.4</ecNumber>
    </recommendedName>
</protein>